<keyword evidence="2" id="KW-0472">Membrane</keyword>
<accession>A0AA39LLF0</accession>
<evidence type="ECO:0000313" key="3">
    <source>
        <dbReference type="EMBL" id="KAK0401375.1"/>
    </source>
</evidence>
<feature type="transmembrane region" description="Helical" evidence="2">
    <location>
        <begin position="417"/>
        <end position="440"/>
    </location>
</feature>
<protein>
    <submittedName>
        <fullName evidence="3">Uncharacterized protein</fullName>
    </submittedName>
</protein>
<evidence type="ECO:0000256" key="2">
    <source>
        <dbReference type="SAM" id="Phobius"/>
    </source>
</evidence>
<gene>
    <name evidence="3" type="ORF">QR680_015748</name>
</gene>
<keyword evidence="2" id="KW-0812">Transmembrane</keyword>
<dbReference type="AlphaFoldDB" id="A0AA39LLF0"/>
<feature type="transmembrane region" description="Helical" evidence="2">
    <location>
        <begin position="452"/>
        <end position="475"/>
    </location>
</feature>
<evidence type="ECO:0000313" key="4">
    <source>
        <dbReference type="Proteomes" id="UP001175271"/>
    </source>
</evidence>
<comment type="caution">
    <text evidence="3">The sequence shown here is derived from an EMBL/GenBank/DDBJ whole genome shotgun (WGS) entry which is preliminary data.</text>
</comment>
<dbReference type="PANTHER" id="PTHR21523:SF44">
    <property type="entry name" value="MLT-TEN (MLT-10) RELATED"/>
    <property type="match status" value="1"/>
</dbReference>
<dbReference type="EMBL" id="JAUCMV010000004">
    <property type="protein sequence ID" value="KAK0401375.1"/>
    <property type="molecule type" value="Genomic_DNA"/>
</dbReference>
<dbReference type="Pfam" id="PF04870">
    <property type="entry name" value="Moulting_cycle"/>
    <property type="match status" value="1"/>
</dbReference>
<evidence type="ECO:0000256" key="1">
    <source>
        <dbReference type="SAM" id="MobiDB-lite"/>
    </source>
</evidence>
<dbReference type="InterPro" id="IPR006954">
    <property type="entry name" value="Mlt-10-like"/>
</dbReference>
<feature type="compositionally biased region" description="Basic residues" evidence="1">
    <location>
        <begin position="86"/>
        <end position="101"/>
    </location>
</feature>
<sequence length="641" mass="72168">MTSIKALMGQLGKELYRKLNITGKAEFALCLDSIDNERDLTHGARCLLDARRKCNTKTYERRSADNSEISNHIRTRTDVYQEQRKQLLKKKPKMRRAKRSEHRLGAETSHHHRRIRTMNEFCSLAQDARPSPIRKVANLVAQLAQGQHSNYQLGDWLKTYKKLLNFKETMDRKNNNDASHVFHRRLFDLALDTHHRERPTEKRTAATIVDAAISFIESVSGKRKREIRERSNVRLLSPRVAPLMPDKLETKSRPFSPSVLSFYRDDVDGGIASIPKVLEATGMTNEDRDAMIEMLMEVSGARKNVNMALDILNQLNFKGLKGEILEVTERLSTAFANLENSFLKYQKDEIAARGFTFLEAHQIDKLYRDHGLSAADDVNFDLAEYRNLNRLGREEALWKRLELLARNRTQIGRRKRAFQLVSVLSPTLLSPFMFSPVFGLSVLGPVVLSPNIFSPLILNPTVLGPYIAVIFLMVVCGTRAQDVYSLANYINDNGIHFFQINELVKISTSLAQQLCAGSTVQQLFDNLGKTVQNNIGGTTAVNGMAVGQKLGNDLGNDASATANAAENAAIEAFTAALEDISQHCGSGVDVVLAQANNYANAQFTQVVFDQLHQWISAVNPNDWNIVRNDLGPYMYFSTYGY</sequence>
<feature type="region of interest" description="Disordered" evidence="1">
    <location>
        <begin position="80"/>
        <end position="112"/>
    </location>
</feature>
<organism evidence="3 4">
    <name type="scientific">Steinernema hermaphroditum</name>
    <dbReference type="NCBI Taxonomy" id="289476"/>
    <lineage>
        <taxon>Eukaryota</taxon>
        <taxon>Metazoa</taxon>
        <taxon>Ecdysozoa</taxon>
        <taxon>Nematoda</taxon>
        <taxon>Chromadorea</taxon>
        <taxon>Rhabditida</taxon>
        <taxon>Tylenchina</taxon>
        <taxon>Panagrolaimomorpha</taxon>
        <taxon>Strongyloidoidea</taxon>
        <taxon>Steinernematidae</taxon>
        <taxon>Steinernema</taxon>
    </lineage>
</organism>
<proteinExistence type="predicted"/>
<reference evidence="3" key="1">
    <citation type="submission" date="2023-06" db="EMBL/GenBank/DDBJ databases">
        <title>Genomic analysis of the entomopathogenic nematode Steinernema hermaphroditum.</title>
        <authorList>
            <person name="Schwarz E.M."/>
            <person name="Heppert J.K."/>
            <person name="Baniya A."/>
            <person name="Schwartz H.T."/>
            <person name="Tan C.-H."/>
            <person name="Antoshechkin I."/>
            <person name="Sternberg P.W."/>
            <person name="Goodrich-Blair H."/>
            <person name="Dillman A.R."/>
        </authorList>
    </citation>
    <scope>NUCLEOTIDE SEQUENCE</scope>
    <source>
        <strain evidence="3">PS9179</strain>
        <tissue evidence="3">Whole animal</tissue>
    </source>
</reference>
<dbReference type="Proteomes" id="UP001175271">
    <property type="component" value="Unassembled WGS sequence"/>
</dbReference>
<keyword evidence="4" id="KW-1185">Reference proteome</keyword>
<keyword evidence="2" id="KW-1133">Transmembrane helix</keyword>
<dbReference type="PANTHER" id="PTHR21523">
    <property type="match status" value="1"/>
</dbReference>
<name>A0AA39LLF0_9BILA</name>